<dbReference type="AlphaFoldDB" id="A0A0L0SGV2"/>
<evidence type="ECO:0000313" key="6">
    <source>
        <dbReference type="EMBL" id="KNE61590.1"/>
    </source>
</evidence>
<dbReference type="GO" id="GO:0005739">
    <property type="term" value="C:mitochondrion"/>
    <property type="evidence" value="ECO:0007669"/>
    <property type="project" value="TreeGrafter"/>
</dbReference>
<dbReference type="VEuPathDB" id="FungiDB:AMAG_06402"/>
<dbReference type="OMA" id="GSKCVHY"/>
<proteinExistence type="predicted"/>
<dbReference type="Pfam" id="PF00581">
    <property type="entry name" value="Rhodanese"/>
    <property type="match status" value="2"/>
</dbReference>
<feature type="domain" description="Rhodanese" evidence="5">
    <location>
        <begin position="290"/>
        <end position="400"/>
    </location>
</feature>
<evidence type="ECO:0000256" key="2">
    <source>
        <dbReference type="ARBA" id="ARBA00022737"/>
    </source>
</evidence>
<accession>A0A0L0SGV2</accession>
<dbReference type="GO" id="GO:0004792">
    <property type="term" value="F:thiosulfate-cyanide sulfurtransferase activity"/>
    <property type="evidence" value="ECO:0007669"/>
    <property type="project" value="InterPro"/>
</dbReference>
<dbReference type="OrthoDB" id="270167at2759"/>
<dbReference type="InterPro" id="IPR001307">
    <property type="entry name" value="Thiosulphate_STrfase_CS"/>
</dbReference>
<dbReference type="eggNOG" id="KOG1529">
    <property type="taxonomic scope" value="Eukaryota"/>
</dbReference>
<dbReference type="CDD" id="cd01448">
    <property type="entry name" value="TST_Repeat_1"/>
    <property type="match status" value="1"/>
</dbReference>
<dbReference type="PROSITE" id="PS00683">
    <property type="entry name" value="RHODANESE_2"/>
    <property type="match status" value="1"/>
</dbReference>
<dbReference type="Proteomes" id="UP000054350">
    <property type="component" value="Unassembled WGS sequence"/>
</dbReference>
<feature type="region of interest" description="Disordered" evidence="4">
    <location>
        <begin position="298"/>
        <end position="317"/>
    </location>
</feature>
<reference evidence="6 7" key="2">
    <citation type="submission" date="2009-11" db="EMBL/GenBank/DDBJ databases">
        <title>The Genome Sequence of Allomyces macrogynus strain ATCC 38327.</title>
        <authorList>
            <consortium name="The Broad Institute Genome Sequencing Platform"/>
            <person name="Russ C."/>
            <person name="Cuomo C."/>
            <person name="Shea T."/>
            <person name="Young S.K."/>
            <person name="Zeng Q."/>
            <person name="Koehrsen M."/>
            <person name="Haas B."/>
            <person name="Borodovsky M."/>
            <person name="Guigo R."/>
            <person name="Alvarado L."/>
            <person name="Berlin A."/>
            <person name="Borenstein D."/>
            <person name="Chen Z."/>
            <person name="Engels R."/>
            <person name="Freedman E."/>
            <person name="Gellesch M."/>
            <person name="Goldberg J."/>
            <person name="Griggs A."/>
            <person name="Gujja S."/>
            <person name="Heiman D."/>
            <person name="Hepburn T."/>
            <person name="Howarth C."/>
            <person name="Jen D."/>
            <person name="Larson L."/>
            <person name="Lewis B."/>
            <person name="Mehta T."/>
            <person name="Park D."/>
            <person name="Pearson M."/>
            <person name="Roberts A."/>
            <person name="Saif S."/>
            <person name="Shenoy N."/>
            <person name="Sisk P."/>
            <person name="Stolte C."/>
            <person name="Sykes S."/>
            <person name="Walk T."/>
            <person name="White J."/>
            <person name="Yandava C."/>
            <person name="Burger G."/>
            <person name="Gray M.W."/>
            <person name="Holland P.W.H."/>
            <person name="King N."/>
            <person name="Lang F.B.F."/>
            <person name="Roger A.J."/>
            <person name="Ruiz-Trillo I."/>
            <person name="Lander E."/>
            <person name="Nusbaum C."/>
        </authorList>
    </citation>
    <scope>NUCLEOTIDE SEQUENCE [LARGE SCALE GENOMIC DNA]</scope>
    <source>
        <strain evidence="6 7">ATCC 38327</strain>
    </source>
</reference>
<dbReference type="InterPro" id="IPR036873">
    <property type="entry name" value="Rhodanese-like_dom_sf"/>
</dbReference>
<keyword evidence="2" id="KW-0677">Repeat</keyword>
<dbReference type="PANTHER" id="PTHR11364">
    <property type="entry name" value="THIOSULFATE SULFERTANSFERASE"/>
    <property type="match status" value="1"/>
</dbReference>
<dbReference type="PANTHER" id="PTHR11364:SF27">
    <property type="entry name" value="SULFURTRANSFERASE"/>
    <property type="match status" value="1"/>
</dbReference>
<reference evidence="6 7" key="1">
    <citation type="submission" date="2009-11" db="EMBL/GenBank/DDBJ databases">
        <title>Annotation of Allomyces macrogynus ATCC 38327.</title>
        <authorList>
            <consortium name="The Broad Institute Genome Sequencing Platform"/>
            <person name="Russ C."/>
            <person name="Cuomo C."/>
            <person name="Burger G."/>
            <person name="Gray M.W."/>
            <person name="Holland P.W.H."/>
            <person name="King N."/>
            <person name="Lang F.B.F."/>
            <person name="Roger A.J."/>
            <person name="Ruiz-Trillo I."/>
            <person name="Young S.K."/>
            <person name="Zeng Q."/>
            <person name="Gargeya S."/>
            <person name="Fitzgerald M."/>
            <person name="Haas B."/>
            <person name="Abouelleil A."/>
            <person name="Alvarado L."/>
            <person name="Arachchi H.M."/>
            <person name="Berlin A."/>
            <person name="Chapman S.B."/>
            <person name="Gearin G."/>
            <person name="Goldberg J."/>
            <person name="Griggs A."/>
            <person name="Gujja S."/>
            <person name="Hansen M."/>
            <person name="Heiman D."/>
            <person name="Howarth C."/>
            <person name="Larimer J."/>
            <person name="Lui A."/>
            <person name="MacDonald P.J.P."/>
            <person name="McCowen C."/>
            <person name="Montmayeur A."/>
            <person name="Murphy C."/>
            <person name="Neiman D."/>
            <person name="Pearson M."/>
            <person name="Priest M."/>
            <person name="Roberts A."/>
            <person name="Saif S."/>
            <person name="Shea T."/>
            <person name="Sisk P."/>
            <person name="Stolte C."/>
            <person name="Sykes S."/>
            <person name="Wortman J."/>
            <person name="Nusbaum C."/>
            <person name="Birren B."/>
        </authorList>
    </citation>
    <scope>NUCLEOTIDE SEQUENCE [LARGE SCALE GENOMIC DNA]</scope>
    <source>
        <strain evidence="6 7">ATCC 38327</strain>
    </source>
</reference>
<dbReference type="PROSITE" id="PS50206">
    <property type="entry name" value="RHODANESE_3"/>
    <property type="match status" value="2"/>
</dbReference>
<feature type="domain" description="Rhodanese" evidence="5">
    <location>
        <begin position="107"/>
        <end position="242"/>
    </location>
</feature>
<dbReference type="EMBL" id="GG745338">
    <property type="protein sequence ID" value="KNE61590.1"/>
    <property type="molecule type" value="Genomic_DNA"/>
</dbReference>
<name>A0A0L0SGV2_ALLM3</name>
<sequence>MVVVVPLQSFVPTRHPACLPTVALTCADSSLHRRLCHHRHHTAMAAALALAKTRRALTRHSTNTIAATAASPTRRAMTNATSTAPLLPALATPDAVAKLLTHADAAARARICVLDTTWHMPHFKRDPLAEFHHGPRLPRAQFWDIDALAQHGTDLPHMLPVTESGLAQLRAQLADPTRDGARGQPLVRMGQHVVVYDRAVVPARTACRVWWTLRALGWPVDRVSVLDGGMDAWTKAGLPIEPEGTSPAPLAEADPDVAALLKDMPVWQPTTVDQELIRDFEFMKTYLDIVQVVDARPPGRFAGRDPEPRPGLSSGHMQGALSIPAGAMLDPASGKFWPRGKLAEIFATLSKDKDVVASCGSGVTAAVVAFGMHLVDPNKKVPIYDGSWTEWASRGMPIVKDAE</sequence>
<evidence type="ECO:0000256" key="3">
    <source>
        <dbReference type="RuleBase" id="RU000507"/>
    </source>
</evidence>
<evidence type="ECO:0000259" key="5">
    <source>
        <dbReference type="PROSITE" id="PS50206"/>
    </source>
</evidence>
<dbReference type="Gene3D" id="3.40.250.10">
    <property type="entry name" value="Rhodanese-like domain"/>
    <property type="match status" value="2"/>
</dbReference>
<dbReference type="STRING" id="578462.A0A0L0SGV2"/>
<gene>
    <name evidence="6" type="ORF">AMAG_06402</name>
</gene>
<dbReference type="SUPFAM" id="SSF52821">
    <property type="entry name" value="Rhodanese/Cell cycle control phosphatase"/>
    <property type="match status" value="2"/>
</dbReference>
<dbReference type="InterPro" id="IPR045078">
    <property type="entry name" value="TST/MPST-like"/>
</dbReference>
<evidence type="ECO:0000256" key="4">
    <source>
        <dbReference type="SAM" id="MobiDB-lite"/>
    </source>
</evidence>
<keyword evidence="1 3" id="KW-0808">Transferase</keyword>
<evidence type="ECO:0000313" key="7">
    <source>
        <dbReference type="Proteomes" id="UP000054350"/>
    </source>
</evidence>
<dbReference type="InterPro" id="IPR001763">
    <property type="entry name" value="Rhodanese-like_dom"/>
</dbReference>
<protein>
    <recommendedName>
        <fullName evidence="3">Sulfurtransferase</fullName>
    </recommendedName>
</protein>
<organism evidence="6 7">
    <name type="scientific">Allomyces macrogynus (strain ATCC 38327)</name>
    <name type="common">Allomyces javanicus var. macrogynus</name>
    <dbReference type="NCBI Taxonomy" id="578462"/>
    <lineage>
        <taxon>Eukaryota</taxon>
        <taxon>Fungi</taxon>
        <taxon>Fungi incertae sedis</taxon>
        <taxon>Blastocladiomycota</taxon>
        <taxon>Blastocladiomycetes</taxon>
        <taxon>Blastocladiales</taxon>
        <taxon>Blastocladiaceae</taxon>
        <taxon>Allomyces</taxon>
    </lineage>
</organism>
<evidence type="ECO:0000256" key="1">
    <source>
        <dbReference type="ARBA" id="ARBA00022679"/>
    </source>
</evidence>
<dbReference type="CDD" id="cd01449">
    <property type="entry name" value="TST_Repeat_2"/>
    <property type="match status" value="1"/>
</dbReference>
<dbReference type="SMART" id="SM00450">
    <property type="entry name" value="RHOD"/>
    <property type="match status" value="2"/>
</dbReference>
<keyword evidence="7" id="KW-1185">Reference proteome</keyword>